<keyword evidence="2" id="KW-1003">Cell membrane</keyword>
<organism evidence="7 8">
    <name type="scientific">Pandoraea terrae</name>
    <dbReference type="NCBI Taxonomy" id="1537710"/>
    <lineage>
        <taxon>Bacteria</taxon>
        <taxon>Pseudomonadati</taxon>
        <taxon>Pseudomonadota</taxon>
        <taxon>Betaproteobacteria</taxon>
        <taxon>Burkholderiales</taxon>
        <taxon>Burkholderiaceae</taxon>
        <taxon>Pandoraea</taxon>
    </lineage>
</organism>
<evidence type="ECO:0000256" key="1">
    <source>
        <dbReference type="ARBA" id="ARBA00004651"/>
    </source>
</evidence>
<name>A0A5E4SHY9_9BURK</name>
<dbReference type="InterPro" id="IPR001851">
    <property type="entry name" value="ABC_transp_permease"/>
</dbReference>
<feature type="transmembrane region" description="Helical" evidence="6">
    <location>
        <begin position="105"/>
        <end position="128"/>
    </location>
</feature>
<sequence length="438" mass="45591">MRMRTRGLPDGSALCASIANRSGDRQRAGLWMAFALALIVAPWLFPSAASLTLLCQIGTAGILALSFNLLLGQTGMLSFCHATYAGFGAFAAVWCMHRIGGGWAVPMALVPLAGGLAGALGGAALGFVTTRRTGLTFAMITLGVAELVWVGATMLPEWFGGERGIAADRTSGAAWFGLTLGPQRNVYFLVAAWLFVCALAMYCLTRTPLGYLARAVRDNEVRVAFLGPSPATVRYRMQILATFFAGVAGGLNALNFELVSADAFSLERSGAVLVFTVLGGTGYFAGPLIGAASGVFATIVLSGMTRAWQLYLGLAFLVVVVFAPGGLAGIGAAHVRACRVGRWRKVWRPYLAVVIALALLLAGGVALIEMAYHVRLDVETVAHAPFWLGGFDAHHPVAWALAAAYGISGFVALRLSWPALAAALRASTAPAGPAGGGA</sequence>
<feature type="transmembrane region" description="Helical" evidence="6">
    <location>
        <begin position="28"/>
        <end position="45"/>
    </location>
</feature>
<keyword evidence="8" id="KW-1185">Reference proteome</keyword>
<evidence type="ECO:0000313" key="7">
    <source>
        <dbReference type="EMBL" id="VVD73649.1"/>
    </source>
</evidence>
<feature type="transmembrane region" description="Helical" evidence="6">
    <location>
        <begin position="397"/>
        <end position="417"/>
    </location>
</feature>
<accession>A0A5E4SHY9</accession>
<dbReference type="CDD" id="cd06581">
    <property type="entry name" value="TM_PBP1_LivM_like"/>
    <property type="match status" value="1"/>
</dbReference>
<keyword evidence="4 6" id="KW-1133">Transmembrane helix</keyword>
<evidence type="ECO:0000313" key="8">
    <source>
        <dbReference type="Proteomes" id="UP000414233"/>
    </source>
</evidence>
<evidence type="ECO:0000256" key="5">
    <source>
        <dbReference type="ARBA" id="ARBA00023136"/>
    </source>
</evidence>
<feature type="transmembrane region" description="Helical" evidence="6">
    <location>
        <begin position="51"/>
        <end position="71"/>
    </location>
</feature>
<feature type="transmembrane region" description="Helical" evidence="6">
    <location>
        <begin position="78"/>
        <end position="99"/>
    </location>
</feature>
<keyword evidence="5 6" id="KW-0472">Membrane</keyword>
<evidence type="ECO:0000256" key="2">
    <source>
        <dbReference type="ARBA" id="ARBA00022475"/>
    </source>
</evidence>
<keyword evidence="3 6" id="KW-0812">Transmembrane</keyword>
<dbReference type="PANTHER" id="PTHR30482">
    <property type="entry name" value="HIGH-AFFINITY BRANCHED-CHAIN AMINO ACID TRANSPORT SYSTEM PERMEASE"/>
    <property type="match status" value="1"/>
</dbReference>
<dbReference type="InterPro" id="IPR043428">
    <property type="entry name" value="LivM-like"/>
</dbReference>
<evidence type="ECO:0000256" key="3">
    <source>
        <dbReference type="ARBA" id="ARBA00022692"/>
    </source>
</evidence>
<feature type="transmembrane region" description="Helical" evidence="6">
    <location>
        <begin position="135"/>
        <end position="155"/>
    </location>
</feature>
<dbReference type="RefSeq" id="WP_224788579.1">
    <property type="nucleotide sequence ID" value="NZ_CABPRZ010000002.1"/>
</dbReference>
<feature type="transmembrane region" description="Helical" evidence="6">
    <location>
        <begin position="347"/>
        <end position="368"/>
    </location>
</feature>
<reference evidence="7 8" key="1">
    <citation type="submission" date="2019-08" db="EMBL/GenBank/DDBJ databases">
        <authorList>
            <person name="Peeters C."/>
        </authorList>
    </citation>
    <scope>NUCLEOTIDE SEQUENCE [LARGE SCALE GENOMIC DNA]</scope>
    <source>
        <strain evidence="7 8">LMG 30175</strain>
    </source>
</reference>
<dbReference type="Pfam" id="PF02653">
    <property type="entry name" value="BPD_transp_2"/>
    <property type="match status" value="1"/>
</dbReference>
<proteinExistence type="predicted"/>
<feature type="transmembrane region" description="Helical" evidence="6">
    <location>
        <begin position="271"/>
        <end position="304"/>
    </location>
</feature>
<dbReference type="GO" id="GO:0015658">
    <property type="term" value="F:branched-chain amino acid transmembrane transporter activity"/>
    <property type="evidence" value="ECO:0007669"/>
    <property type="project" value="InterPro"/>
</dbReference>
<dbReference type="Proteomes" id="UP000414233">
    <property type="component" value="Unassembled WGS sequence"/>
</dbReference>
<comment type="subcellular location">
    <subcellularLocation>
        <location evidence="1">Cell membrane</location>
        <topology evidence="1">Multi-pass membrane protein</topology>
    </subcellularLocation>
</comment>
<protein>
    <submittedName>
        <fullName evidence="7">ABC transporter permease</fullName>
    </submittedName>
</protein>
<evidence type="ECO:0000256" key="4">
    <source>
        <dbReference type="ARBA" id="ARBA00022989"/>
    </source>
</evidence>
<feature type="transmembrane region" description="Helical" evidence="6">
    <location>
        <begin position="310"/>
        <end position="335"/>
    </location>
</feature>
<feature type="transmembrane region" description="Helical" evidence="6">
    <location>
        <begin position="186"/>
        <end position="204"/>
    </location>
</feature>
<evidence type="ECO:0000256" key="6">
    <source>
        <dbReference type="SAM" id="Phobius"/>
    </source>
</evidence>
<gene>
    <name evidence="7" type="ORF">PTE30175_00701</name>
</gene>
<dbReference type="GO" id="GO:0005886">
    <property type="term" value="C:plasma membrane"/>
    <property type="evidence" value="ECO:0007669"/>
    <property type="project" value="UniProtKB-SubCell"/>
</dbReference>
<dbReference type="AlphaFoldDB" id="A0A5E4SHY9"/>
<dbReference type="EMBL" id="CABPRZ010000002">
    <property type="protein sequence ID" value="VVD73649.1"/>
    <property type="molecule type" value="Genomic_DNA"/>
</dbReference>
<dbReference type="PANTHER" id="PTHR30482:SF17">
    <property type="entry name" value="ABC TRANSPORTER ATP-BINDING PROTEIN"/>
    <property type="match status" value="1"/>
</dbReference>